<keyword evidence="2" id="KW-1185">Reference proteome</keyword>
<accession>A0A8X6MMT0</accession>
<name>A0A8X6MMT0_NEPPI</name>
<evidence type="ECO:0000313" key="1">
    <source>
        <dbReference type="EMBL" id="GFS68376.1"/>
    </source>
</evidence>
<dbReference type="EMBL" id="BMAW01048903">
    <property type="protein sequence ID" value="GFS68376.1"/>
    <property type="molecule type" value="Genomic_DNA"/>
</dbReference>
<sequence length="96" mass="11713">MNFKKEREMKKKCKCKNKYRKSKHGCRIVSEKIGKKTNTRERRGKEEELRQIVEFEKENYMKEEREIDLEALCQIEIERKQMLKKEGKRKGFKAVS</sequence>
<comment type="caution">
    <text evidence="1">The sequence shown here is derived from an EMBL/GenBank/DDBJ whole genome shotgun (WGS) entry which is preliminary data.</text>
</comment>
<dbReference type="AlphaFoldDB" id="A0A8X6MMT0"/>
<proteinExistence type="predicted"/>
<gene>
    <name evidence="1" type="ORF">NPIL_439781</name>
</gene>
<protein>
    <submittedName>
        <fullName evidence="1">Uncharacterized protein</fullName>
    </submittedName>
</protein>
<evidence type="ECO:0000313" key="2">
    <source>
        <dbReference type="Proteomes" id="UP000887013"/>
    </source>
</evidence>
<dbReference type="Proteomes" id="UP000887013">
    <property type="component" value="Unassembled WGS sequence"/>
</dbReference>
<reference evidence="1" key="1">
    <citation type="submission" date="2020-08" db="EMBL/GenBank/DDBJ databases">
        <title>Multicomponent nature underlies the extraordinary mechanical properties of spider dragline silk.</title>
        <authorList>
            <person name="Kono N."/>
            <person name="Nakamura H."/>
            <person name="Mori M."/>
            <person name="Yoshida Y."/>
            <person name="Ohtoshi R."/>
            <person name="Malay A.D."/>
            <person name="Moran D.A.P."/>
            <person name="Tomita M."/>
            <person name="Numata K."/>
            <person name="Arakawa K."/>
        </authorList>
    </citation>
    <scope>NUCLEOTIDE SEQUENCE</scope>
</reference>
<organism evidence="1 2">
    <name type="scientific">Nephila pilipes</name>
    <name type="common">Giant wood spider</name>
    <name type="synonym">Nephila maculata</name>
    <dbReference type="NCBI Taxonomy" id="299642"/>
    <lineage>
        <taxon>Eukaryota</taxon>
        <taxon>Metazoa</taxon>
        <taxon>Ecdysozoa</taxon>
        <taxon>Arthropoda</taxon>
        <taxon>Chelicerata</taxon>
        <taxon>Arachnida</taxon>
        <taxon>Araneae</taxon>
        <taxon>Araneomorphae</taxon>
        <taxon>Entelegynae</taxon>
        <taxon>Araneoidea</taxon>
        <taxon>Nephilidae</taxon>
        <taxon>Nephila</taxon>
    </lineage>
</organism>